<dbReference type="Pfam" id="PF13596">
    <property type="entry name" value="PAS_10"/>
    <property type="match status" value="1"/>
</dbReference>
<organism evidence="17 18">
    <name type="scientific">Allosediminivita pacifica</name>
    <dbReference type="NCBI Taxonomy" id="1267769"/>
    <lineage>
        <taxon>Bacteria</taxon>
        <taxon>Pseudomonadati</taxon>
        <taxon>Pseudomonadota</taxon>
        <taxon>Alphaproteobacteria</taxon>
        <taxon>Rhodobacterales</taxon>
        <taxon>Paracoccaceae</taxon>
        <taxon>Allosediminivita</taxon>
    </lineage>
</organism>
<evidence type="ECO:0000256" key="1">
    <source>
        <dbReference type="ARBA" id="ARBA00000085"/>
    </source>
</evidence>
<evidence type="ECO:0000256" key="4">
    <source>
        <dbReference type="ARBA" id="ARBA00022630"/>
    </source>
</evidence>
<feature type="coiled-coil region" evidence="11">
    <location>
        <begin position="631"/>
        <end position="721"/>
    </location>
</feature>
<dbReference type="PANTHER" id="PTHR24422">
    <property type="entry name" value="CHEMOTAXIS PROTEIN METHYLTRANSFERASE"/>
    <property type="match status" value="1"/>
</dbReference>
<evidence type="ECO:0000313" key="18">
    <source>
        <dbReference type="Proteomes" id="UP000244069"/>
    </source>
</evidence>
<evidence type="ECO:0000259" key="14">
    <source>
        <dbReference type="PROSITE" id="PS50113"/>
    </source>
</evidence>
<evidence type="ECO:0000256" key="5">
    <source>
        <dbReference type="ARBA" id="ARBA00022643"/>
    </source>
</evidence>
<dbReference type="InterPro" id="IPR013656">
    <property type="entry name" value="PAS_4"/>
</dbReference>
<keyword evidence="8" id="KW-0418">Kinase</keyword>
<keyword evidence="18" id="KW-1185">Reference proteome</keyword>
<sequence>MTDGPAVVGIGASAGGLEALQGFVQAIPADSGLCYVIVQHLAADQPSLMAKLLGAHAALPVRRIEDGDQVAADHIFVIPPGSFLEISQGRFRLVDHAPELGVRTPIDRFFTSLAEQYGRNAFAVVLSGTGSDGTTGVRSIKSHGGFAIVQESTSARFAAMPENASATGLVDMVLRPSDMPRRILEILDHRMSLESESRQGLLDTVSAHLDSVLGKLEDGNRASFSGYKPGTLVRRIARRMALLRKSSVEDYLIHLEHHPDERDLLANDFLISVTEFFRDPEAFATLQTRALTKLFDKDQESFRIWVPGCATGEEVYSLAILVAELMEERDDRRPWKLFGTDIDLDALRSARSGRFSATSIEGVSQERLDRFFVHENDHWQIVSRLREMCVFAPQNLLQDPPFSRLDLISCRNVMIYLDAGSQGQLVPRFHYALNPGGFLFLGPSETLGKNENLFRTLDRSARLFQRDDTRSASYSAVSGSARRPPPATPIAPGQVAPAGPSRVDTLETQTEQLFLQRLAPPFATINRDNSVLYLSESMTRFVRPSRGAVGTSVDDLLTPELRLPAHSVLAEARETGASAHATDIVVELDGTRHLFDVSAIPFDTDQELILLSLAEVRSGELGETDPGDGRAERSERELALTRKRLDAVQREFEGAEQELRSTNEELLSMNEELQSSNEELETSREELQSINEELETINAELSENNRQLVRANSDLKNLLEATEIATLFLDTVDCVRLFTPALSRLFGIQERDIGRPIHELAAHVDYPQLAQDAEQVRRTLQPLERELHIKDTDETFQAYVRPYRTIDNRIDGVVIAFVDVTERKRSERELKVYAGQLETQNIELGAVYDGIPIGLSLIDPDMRWIRVNHAMAEFSGHAPEAHIGRPAEELMPDFGASLVPHVRDVLDDGTARTSIRISAESAVEPGTPRNHLCDFFPLKAEGSIFAVGISVRDVTREYRLESEALESQAQLQRLFDAVPAQIGVFEGPEHRNTYLNAAAKAVTGERVLTGRPLAEAYPGITEGDIYKGFEEVYTTAKPVVLPEIRNDINRRPEAPFEYRHIELQPWFTATGSVGGVMSFAFDITNLVRNRNEIQAIYDGIPIGLALVDREERWIRTNPKLADINDLPADQHAGRTLQQVMPEMAAEVRPHIRRVFETGEPSYGIEVRGPGGATTGERSNYICDFFPVVTEGNVFAVGAAVRDISRETALAEDLRESEERLRRLFDQAPAAIAIFEGPEQRFIYSNPRHDAVLGHRELLGLPLREAIPEIEGQGIFERFDQVFATGQPYVSEELQASVYRGAQEGITTRYYQQIIQPWYNTAGTVAGTMTFNLDITPQVEARKEARAAARRLQKLLDGLFAFVGLVSPDGTLLEANATALRRGGVTREDVVGRKFWDTYWWSFNTGSQDRLRDAVRRAAVGETLRYDVSVRTEGDTRILIDFQLTPAVDETGRVTEIVASAVDVTERAMAEERKDVLLAELEHRVKNTLAVVQSITRFTGRTAPDKKEMVTRLMSRLSAIARTHEVLTAGDWVGYDLRDLAIAETSPFVGQDQGRFTYRGPGIELSPSEAMSLGLALHELSTNAAKHGAFSSDEGRVILDVTERDGKIDKMVWTECDGPRVETPDHTGFGSFLIGTLLERQLHAAVTMDFRPEGLLCTIEMKGKTQEDER</sequence>
<accession>A0A2T6AUG1</accession>
<dbReference type="SUPFAM" id="SSF52738">
    <property type="entry name" value="Methylesterase CheB, C-terminal domain"/>
    <property type="match status" value="1"/>
</dbReference>
<feature type="domain" description="CheR-type methyltransferase" evidence="16">
    <location>
        <begin position="224"/>
        <end position="467"/>
    </location>
</feature>
<keyword evidence="6" id="KW-0808">Transferase</keyword>
<dbReference type="EC" id="2.7.13.3" evidence="2"/>
<dbReference type="PRINTS" id="PR00996">
    <property type="entry name" value="CHERMTFRASE"/>
</dbReference>
<evidence type="ECO:0000256" key="3">
    <source>
        <dbReference type="ARBA" id="ARBA00022553"/>
    </source>
</evidence>
<dbReference type="GO" id="GO:0008757">
    <property type="term" value="F:S-adenosylmethionine-dependent methyltransferase activity"/>
    <property type="evidence" value="ECO:0007669"/>
    <property type="project" value="InterPro"/>
</dbReference>
<feature type="region of interest" description="Disordered" evidence="12">
    <location>
        <begin position="474"/>
        <end position="501"/>
    </location>
</feature>
<dbReference type="GO" id="GO:0004673">
    <property type="term" value="F:protein histidine kinase activity"/>
    <property type="evidence" value="ECO:0007669"/>
    <property type="project" value="UniProtKB-EC"/>
</dbReference>
<dbReference type="EMBL" id="QBKN01000012">
    <property type="protein sequence ID" value="PTX47459.1"/>
    <property type="molecule type" value="Genomic_DNA"/>
</dbReference>
<dbReference type="NCBIfam" id="TIGR00229">
    <property type="entry name" value="sensory_box"/>
    <property type="match status" value="3"/>
</dbReference>
<dbReference type="SUPFAM" id="SSF47757">
    <property type="entry name" value="Chemotaxis receptor methyltransferase CheR, N-terminal domain"/>
    <property type="match status" value="1"/>
</dbReference>
<dbReference type="OrthoDB" id="9816309at2"/>
<evidence type="ECO:0000256" key="9">
    <source>
        <dbReference type="ARBA" id="ARBA00022840"/>
    </source>
</evidence>
<name>A0A2T6AUG1_9RHOB</name>
<reference evidence="17 18" key="1">
    <citation type="submission" date="2018-04" db="EMBL/GenBank/DDBJ databases">
        <title>Genomic Encyclopedia of Archaeal and Bacterial Type Strains, Phase II (KMG-II): from individual species to whole genera.</title>
        <authorList>
            <person name="Goeker M."/>
        </authorList>
    </citation>
    <scope>NUCLEOTIDE SEQUENCE [LARGE SCALE GENOMIC DNA]</scope>
    <source>
        <strain evidence="17 18">DSM 29329</strain>
    </source>
</reference>
<dbReference type="CDD" id="cd16434">
    <property type="entry name" value="CheB-CheR_fusion"/>
    <property type="match status" value="1"/>
</dbReference>
<evidence type="ECO:0000256" key="10">
    <source>
        <dbReference type="PROSITE-ProRule" id="PRU00050"/>
    </source>
</evidence>
<feature type="domain" description="PAC" evidence="14">
    <location>
        <begin position="781"/>
        <end position="832"/>
    </location>
</feature>
<keyword evidence="7" id="KW-0547">Nucleotide-binding</keyword>
<dbReference type="Gene3D" id="3.40.50.180">
    <property type="entry name" value="Methylesterase CheB, C-terminal domain"/>
    <property type="match status" value="1"/>
</dbReference>
<dbReference type="InterPro" id="IPR000014">
    <property type="entry name" value="PAS"/>
</dbReference>
<dbReference type="RefSeq" id="WP_158274043.1">
    <property type="nucleotide sequence ID" value="NZ_BMEZ01000014.1"/>
</dbReference>
<dbReference type="PROSITE" id="PS50113">
    <property type="entry name" value="PAC"/>
    <property type="match status" value="2"/>
</dbReference>
<evidence type="ECO:0000313" key="17">
    <source>
        <dbReference type="EMBL" id="PTX47459.1"/>
    </source>
</evidence>
<dbReference type="InterPro" id="IPR022641">
    <property type="entry name" value="CheR_N"/>
</dbReference>
<keyword evidence="3" id="KW-0597">Phosphoprotein</keyword>
<dbReference type="PROSITE" id="PS50112">
    <property type="entry name" value="PAS"/>
    <property type="match status" value="1"/>
</dbReference>
<dbReference type="Pfam" id="PF01739">
    <property type="entry name" value="CheR"/>
    <property type="match status" value="1"/>
</dbReference>
<dbReference type="SMART" id="SM00138">
    <property type="entry name" value="MeTrc"/>
    <property type="match status" value="1"/>
</dbReference>
<dbReference type="InterPro" id="IPR000673">
    <property type="entry name" value="Sig_transdc_resp-reg_Me-estase"/>
</dbReference>
<comment type="catalytic activity">
    <reaction evidence="1">
        <text>ATP + protein L-histidine = ADP + protein N-phospho-L-histidine.</text>
        <dbReference type="EC" id="2.7.13.3"/>
    </reaction>
</comment>
<dbReference type="GO" id="GO:0005524">
    <property type="term" value="F:ATP binding"/>
    <property type="evidence" value="ECO:0007669"/>
    <property type="project" value="UniProtKB-KW"/>
</dbReference>
<evidence type="ECO:0000256" key="6">
    <source>
        <dbReference type="ARBA" id="ARBA00022679"/>
    </source>
</evidence>
<dbReference type="InterPro" id="IPR035909">
    <property type="entry name" value="CheB_C"/>
</dbReference>
<keyword evidence="11" id="KW-0175">Coiled coil</keyword>
<comment type="caution">
    <text evidence="17">The sequence shown here is derived from an EMBL/GenBank/DDBJ whole genome shotgun (WGS) entry which is preliminary data.</text>
</comment>
<feature type="domain" description="CheB-type methylesterase" evidence="15">
    <location>
        <begin position="1"/>
        <end position="190"/>
    </location>
</feature>
<evidence type="ECO:0000259" key="13">
    <source>
        <dbReference type="PROSITE" id="PS50112"/>
    </source>
</evidence>
<evidence type="ECO:0000256" key="2">
    <source>
        <dbReference type="ARBA" id="ARBA00012438"/>
    </source>
</evidence>
<dbReference type="PROSITE" id="PS50123">
    <property type="entry name" value="CHER"/>
    <property type="match status" value="1"/>
</dbReference>
<dbReference type="GO" id="GO:0006935">
    <property type="term" value="P:chemotaxis"/>
    <property type="evidence" value="ECO:0007669"/>
    <property type="project" value="UniProtKB-UniRule"/>
</dbReference>
<dbReference type="Pfam" id="PF03705">
    <property type="entry name" value="CheR_N"/>
    <property type="match status" value="1"/>
</dbReference>
<dbReference type="PROSITE" id="PS50122">
    <property type="entry name" value="CHEB"/>
    <property type="match status" value="1"/>
</dbReference>
<keyword evidence="10" id="KW-0145">Chemotaxis</keyword>
<dbReference type="GO" id="GO:0008984">
    <property type="term" value="F:protein-glutamate methylesterase activity"/>
    <property type="evidence" value="ECO:0007669"/>
    <property type="project" value="InterPro"/>
</dbReference>
<evidence type="ECO:0000256" key="7">
    <source>
        <dbReference type="ARBA" id="ARBA00022741"/>
    </source>
</evidence>
<dbReference type="InterPro" id="IPR035965">
    <property type="entry name" value="PAS-like_dom_sf"/>
</dbReference>
<dbReference type="Proteomes" id="UP000244069">
    <property type="component" value="Unassembled WGS sequence"/>
</dbReference>
<dbReference type="CDD" id="cd00130">
    <property type="entry name" value="PAS"/>
    <property type="match status" value="1"/>
</dbReference>
<dbReference type="InterPro" id="IPR022642">
    <property type="entry name" value="CheR_C"/>
</dbReference>
<dbReference type="SMART" id="SM00091">
    <property type="entry name" value="PAS"/>
    <property type="match status" value="7"/>
</dbReference>
<feature type="domain" description="PAS" evidence="13">
    <location>
        <begin position="1347"/>
        <end position="1421"/>
    </location>
</feature>
<dbReference type="SUPFAM" id="SSF53335">
    <property type="entry name" value="S-adenosyl-L-methionine-dependent methyltransferases"/>
    <property type="match status" value="1"/>
</dbReference>
<dbReference type="InterPro" id="IPR050903">
    <property type="entry name" value="Bact_Chemotaxis_MeTrfase"/>
</dbReference>
<evidence type="ECO:0000259" key="16">
    <source>
        <dbReference type="PROSITE" id="PS50123"/>
    </source>
</evidence>
<dbReference type="GO" id="GO:0000156">
    <property type="term" value="F:phosphorelay response regulator activity"/>
    <property type="evidence" value="ECO:0007669"/>
    <property type="project" value="InterPro"/>
</dbReference>
<protein>
    <recommendedName>
        <fullName evidence="2">histidine kinase</fullName>
        <ecNumber evidence="2">2.7.13.3</ecNumber>
    </recommendedName>
</protein>
<evidence type="ECO:0000259" key="15">
    <source>
        <dbReference type="PROSITE" id="PS50122"/>
    </source>
</evidence>
<keyword evidence="4" id="KW-0285">Flavoprotein</keyword>
<feature type="domain" description="PAC" evidence="14">
    <location>
        <begin position="1423"/>
        <end position="1475"/>
    </location>
</feature>
<keyword evidence="5" id="KW-0288">FMN</keyword>
<dbReference type="Gene3D" id="3.30.565.10">
    <property type="entry name" value="Histidine kinase-like ATPase, C-terminal domain"/>
    <property type="match status" value="1"/>
</dbReference>
<evidence type="ECO:0000256" key="8">
    <source>
        <dbReference type="ARBA" id="ARBA00022777"/>
    </source>
</evidence>
<dbReference type="Gene3D" id="3.30.450.20">
    <property type="entry name" value="PAS domain"/>
    <property type="match status" value="6"/>
</dbReference>
<proteinExistence type="predicted"/>
<dbReference type="InterPro" id="IPR000780">
    <property type="entry name" value="CheR_MeTrfase"/>
</dbReference>
<evidence type="ECO:0000256" key="11">
    <source>
        <dbReference type="SAM" id="Coils"/>
    </source>
</evidence>
<dbReference type="GO" id="GO:0005737">
    <property type="term" value="C:cytoplasm"/>
    <property type="evidence" value="ECO:0007669"/>
    <property type="project" value="InterPro"/>
</dbReference>
<dbReference type="InterPro" id="IPR036890">
    <property type="entry name" value="HATPase_C_sf"/>
</dbReference>
<gene>
    <name evidence="17" type="ORF">C8N44_11283</name>
</gene>
<dbReference type="SMART" id="SM00911">
    <property type="entry name" value="HWE_HK"/>
    <property type="match status" value="1"/>
</dbReference>
<keyword evidence="10" id="KW-0378">Hydrolase</keyword>
<dbReference type="PANTHER" id="PTHR24422:SF27">
    <property type="entry name" value="PROTEIN-GLUTAMATE O-METHYLTRANSFERASE"/>
    <property type="match status" value="1"/>
</dbReference>
<dbReference type="SUPFAM" id="SSF55785">
    <property type="entry name" value="PYP-like sensor domain (PAS domain)"/>
    <property type="match status" value="6"/>
</dbReference>
<evidence type="ECO:0000256" key="12">
    <source>
        <dbReference type="SAM" id="MobiDB-lite"/>
    </source>
</evidence>
<dbReference type="InterPro" id="IPR029063">
    <property type="entry name" value="SAM-dependent_MTases_sf"/>
</dbReference>
<feature type="active site" evidence="10">
    <location>
        <position position="40"/>
    </location>
</feature>
<dbReference type="Pfam" id="PF07536">
    <property type="entry name" value="HWE_HK"/>
    <property type="match status" value="1"/>
</dbReference>
<dbReference type="InterPro" id="IPR000700">
    <property type="entry name" value="PAS-assoc_C"/>
</dbReference>
<feature type="active site" evidence="10">
    <location>
        <position position="13"/>
    </location>
</feature>
<dbReference type="Pfam" id="PF08448">
    <property type="entry name" value="PAS_4"/>
    <property type="match status" value="4"/>
</dbReference>
<keyword evidence="9" id="KW-0067">ATP-binding</keyword>
<dbReference type="InterPro" id="IPR011102">
    <property type="entry name" value="Sig_transdc_His_kinase_HWE"/>
</dbReference>
<dbReference type="Pfam" id="PF01339">
    <property type="entry name" value="CheB_methylest"/>
    <property type="match status" value="1"/>
</dbReference>
<dbReference type="Gene3D" id="3.40.50.150">
    <property type="entry name" value="Vaccinia Virus protein VP39"/>
    <property type="match status" value="1"/>
</dbReference>
<feature type="active site" evidence="10">
    <location>
        <position position="132"/>
    </location>
</feature>